<name>A0AAD7ZQC0_DIPPU</name>
<evidence type="ECO:0000313" key="2">
    <source>
        <dbReference type="EMBL" id="KAJ9584979.1"/>
    </source>
</evidence>
<keyword evidence="1" id="KW-0812">Transmembrane</keyword>
<keyword evidence="3" id="KW-1185">Reference proteome</keyword>
<dbReference type="AlphaFoldDB" id="A0AAD7ZQC0"/>
<organism evidence="2 3">
    <name type="scientific">Diploptera punctata</name>
    <name type="common">Pacific beetle cockroach</name>
    <dbReference type="NCBI Taxonomy" id="6984"/>
    <lineage>
        <taxon>Eukaryota</taxon>
        <taxon>Metazoa</taxon>
        <taxon>Ecdysozoa</taxon>
        <taxon>Arthropoda</taxon>
        <taxon>Hexapoda</taxon>
        <taxon>Insecta</taxon>
        <taxon>Pterygota</taxon>
        <taxon>Neoptera</taxon>
        <taxon>Polyneoptera</taxon>
        <taxon>Dictyoptera</taxon>
        <taxon>Blattodea</taxon>
        <taxon>Blaberoidea</taxon>
        <taxon>Blaberidae</taxon>
        <taxon>Diplopterinae</taxon>
        <taxon>Diploptera</taxon>
    </lineage>
</organism>
<evidence type="ECO:0000256" key="1">
    <source>
        <dbReference type="SAM" id="Phobius"/>
    </source>
</evidence>
<feature type="transmembrane region" description="Helical" evidence="1">
    <location>
        <begin position="20"/>
        <end position="39"/>
    </location>
</feature>
<dbReference type="Proteomes" id="UP001233999">
    <property type="component" value="Unassembled WGS sequence"/>
</dbReference>
<dbReference type="Gene3D" id="2.60.120.970">
    <property type="match status" value="1"/>
</dbReference>
<comment type="caution">
    <text evidence="2">The sequence shown here is derived from an EMBL/GenBank/DDBJ whole genome shotgun (WGS) entry which is preliminary data.</text>
</comment>
<accession>A0AAD7ZQC0</accession>
<protein>
    <submittedName>
        <fullName evidence="2">Uncharacterized protein</fullName>
    </submittedName>
</protein>
<reference evidence="2" key="2">
    <citation type="submission" date="2023-05" db="EMBL/GenBank/DDBJ databases">
        <authorList>
            <person name="Fouks B."/>
        </authorList>
    </citation>
    <scope>NUCLEOTIDE SEQUENCE</scope>
    <source>
        <strain evidence="2">Stay&amp;Tobe</strain>
        <tissue evidence="2">Testes</tissue>
    </source>
</reference>
<reference evidence="2" key="1">
    <citation type="journal article" date="2023" name="IScience">
        <title>Live-bearing cockroach genome reveals convergent evolutionary mechanisms linked to viviparity in insects and beyond.</title>
        <authorList>
            <person name="Fouks B."/>
            <person name="Harrison M.C."/>
            <person name="Mikhailova A.A."/>
            <person name="Marchal E."/>
            <person name="English S."/>
            <person name="Carruthers M."/>
            <person name="Jennings E.C."/>
            <person name="Chiamaka E.L."/>
            <person name="Frigard R.A."/>
            <person name="Pippel M."/>
            <person name="Attardo G.M."/>
            <person name="Benoit J.B."/>
            <person name="Bornberg-Bauer E."/>
            <person name="Tobe S.S."/>
        </authorList>
    </citation>
    <scope>NUCLEOTIDE SEQUENCE</scope>
    <source>
        <strain evidence="2">Stay&amp;Tobe</strain>
    </source>
</reference>
<keyword evidence="1" id="KW-1133">Transmembrane helix</keyword>
<feature type="non-terminal residue" evidence="2">
    <location>
        <position position="173"/>
    </location>
</feature>
<gene>
    <name evidence="2" type="ORF">L9F63_020684</name>
</gene>
<keyword evidence="1" id="KW-0472">Membrane</keyword>
<proteinExistence type="predicted"/>
<dbReference type="EMBL" id="JASPKZ010007327">
    <property type="protein sequence ID" value="KAJ9584979.1"/>
    <property type="molecule type" value="Genomic_DNA"/>
</dbReference>
<sequence>MGRHSLSLAIQPDPGPVFLPRLLLLLLLFIINGVATLVLPPSTPTPTSMDRLGNQEVAVLKQRILEGLGITKVPDVTKMNVSQEEYARMYGVYLRSVEENRRRRQREMVQQQDGGVTVQRFYSFTHAVDKYNTFYRQTSVAQQFINVRVCHFLNLKSARRPTGNNSRSFVSLC</sequence>
<evidence type="ECO:0000313" key="3">
    <source>
        <dbReference type="Proteomes" id="UP001233999"/>
    </source>
</evidence>